<evidence type="ECO:0000313" key="3">
    <source>
        <dbReference type="Proteomes" id="UP000780801"/>
    </source>
</evidence>
<gene>
    <name evidence="2" type="ORF">BGW38_010617</name>
</gene>
<feature type="compositionally biased region" description="Polar residues" evidence="1">
    <location>
        <begin position="37"/>
        <end position="51"/>
    </location>
</feature>
<dbReference type="EMBL" id="JAABOA010000886">
    <property type="protein sequence ID" value="KAF9582890.1"/>
    <property type="molecule type" value="Genomic_DNA"/>
</dbReference>
<keyword evidence="3" id="KW-1185">Reference proteome</keyword>
<feature type="region of interest" description="Disordered" evidence="1">
    <location>
        <begin position="36"/>
        <end position="90"/>
    </location>
</feature>
<organism evidence="2 3">
    <name type="scientific">Lunasporangiospora selenospora</name>
    <dbReference type="NCBI Taxonomy" id="979761"/>
    <lineage>
        <taxon>Eukaryota</taxon>
        <taxon>Fungi</taxon>
        <taxon>Fungi incertae sedis</taxon>
        <taxon>Mucoromycota</taxon>
        <taxon>Mortierellomycotina</taxon>
        <taxon>Mortierellomycetes</taxon>
        <taxon>Mortierellales</taxon>
        <taxon>Mortierellaceae</taxon>
        <taxon>Lunasporangiospora</taxon>
    </lineage>
</organism>
<feature type="region of interest" description="Disordered" evidence="1">
    <location>
        <begin position="1"/>
        <end position="20"/>
    </location>
</feature>
<dbReference type="Proteomes" id="UP000780801">
    <property type="component" value="Unassembled WGS sequence"/>
</dbReference>
<protein>
    <submittedName>
        <fullName evidence="2">Uncharacterized protein</fullName>
    </submittedName>
</protein>
<reference evidence="2" key="1">
    <citation type="journal article" date="2020" name="Fungal Divers.">
        <title>Resolving the Mortierellaceae phylogeny through synthesis of multi-gene phylogenetics and phylogenomics.</title>
        <authorList>
            <person name="Vandepol N."/>
            <person name="Liber J."/>
            <person name="Desiro A."/>
            <person name="Na H."/>
            <person name="Kennedy M."/>
            <person name="Barry K."/>
            <person name="Grigoriev I.V."/>
            <person name="Miller A.N."/>
            <person name="O'Donnell K."/>
            <person name="Stajich J.E."/>
            <person name="Bonito G."/>
        </authorList>
    </citation>
    <scope>NUCLEOTIDE SEQUENCE</scope>
    <source>
        <strain evidence="2">KOD1015</strain>
    </source>
</reference>
<comment type="caution">
    <text evidence="2">The sequence shown here is derived from an EMBL/GenBank/DDBJ whole genome shotgun (WGS) entry which is preliminary data.</text>
</comment>
<sequence>MSPRPNPPVVSAIDSQLRPQRLSPMMVQRQHLIPQMHNRTLSLPTSFSNSPDLPRPPSPTKDQGPAAFAPQPLTSPMASPKPCDSSARRFAPGTKVGRFTLVEEKCTRHIDVLRAQELRRGSPLGSRGASSSACASDREDESWTDHEGSPLPLRLCGGVHDGSASPAMSATDSEPASDLDVDWALNPMLEPEENVLVFKRKKARTRRVSQNPLP</sequence>
<evidence type="ECO:0000313" key="2">
    <source>
        <dbReference type="EMBL" id="KAF9582890.1"/>
    </source>
</evidence>
<dbReference type="OrthoDB" id="2442047at2759"/>
<evidence type="ECO:0000256" key="1">
    <source>
        <dbReference type="SAM" id="MobiDB-lite"/>
    </source>
</evidence>
<name>A0A9P6FY95_9FUNG</name>
<proteinExistence type="predicted"/>
<accession>A0A9P6FY95</accession>
<dbReference type="AlphaFoldDB" id="A0A9P6FY95"/>
<feature type="region of interest" description="Disordered" evidence="1">
    <location>
        <begin position="120"/>
        <end position="178"/>
    </location>
</feature>